<sequence>MNLAQLRSKGLIGSVNVEPATDAEFPYGLGTQGLHEVVDEAFGDRAAATGFVFTATKPIRQEALFWISQASTRRNLGCLSEAALQEMTRRQICRISLTTRNSRDALWAAEEAVISGTVSHVIAEVDEADFTATRRLTLASGRHGVPITLLLPYGNKGATAAATRWRVTTRPSSPNSYDARAPGCARWSASLERCRIAPSAAGRTFDIEWNDETLSIRVVSRMVAGPLEARASELEKFQRRKTA</sequence>
<evidence type="ECO:0000313" key="2">
    <source>
        <dbReference type="Proteomes" id="UP000024942"/>
    </source>
</evidence>
<name>A0A059G3P1_9PROT</name>
<reference evidence="1 2" key="1">
    <citation type="journal article" date="2014" name="Antonie Van Leeuwenhoek">
        <title>Hyphomonas beringensis sp. nov. and Hyphomonas chukchiensis sp. nov., isolated from surface seawater of the Bering Sea and Chukchi Sea.</title>
        <authorList>
            <person name="Li C."/>
            <person name="Lai Q."/>
            <person name="Li G."/>
            <person name="Dong C."/>
            <person name="Wang J."/>
            <person name="Liao Y."/>
            <person name="Shao Z."/>
        </authorList>
    </citation>
    <scope>NUCLEOTIDE SEQUENCE [LARGE SCALE GENOMIC DNA]</scope>
    <source>
        <strain evidence="1 2">SCH89</strain>
    </source>
</reference>
<dbReference type="STRING" id="1280953.HOC_15647"/>
<gene>
    <name evidence="1" type="ORF">HOC_15647</name>
</gene>
<dbReference type="eggNOG" id="COG4544">
    <property type="taxonomic scope" value="Bacteria"/>
</dbReference>
<protein>
    <submittedName>
        <fullName evidence="1">Uncharacterized protein</fullName>
    </submittedName>
</protein>
<dbReference type="InterPro" id="IPR027417">
    <property type="entry name" value="P-loop_NTPase"/>
</dbReference>
<dbReference type="AlphaFoldDB" id="A0A059G3P1"/>
<dbReference type="Gene3D" id="3.40.50.300">
    <property type="entry name" value="P-loop containing nucleotide triphosphate hydrolases"/>
    <property type="match status" value="1"/>
</dbReference>
<dbReference type="Proteomes" id="UP000024942">
    <property type="component" value="Unassembled WGS sequence"/>
</dbReference>
<proteinExistence type="predicted"/>
<dbReference type="EMBL" id="ARYL01000029">
    <property type="protein sequence ID" value="KDA01396.1"/>
    <property type="molecule type" value="Genomic_DNA"/>
</dbReference>
<evidence type="ECO:0000313" key="1">
    <source>
        <dbReference type="EMBL" id="KDA01396.1"/>
    </source>
</evidence>
<dbReference type="SUPFAM" id="SSF52540">
    <property type="entry name" value="P-loop containing nucleoside triphosphate hydrolases"/>
    <property type="match status" value="1"/>
</dbReference>
<comment type="caution">
    <text evidence="1">The sequence shown here is derived from an EMBL/GenBank/DDBJ whole genome shotgun (WGS) entry which is preliminary data.</text>
</comment>
<accession>A0A059G3P1</accession>
<organism evidence="1 2">
    <name type="scientific">Hyphomonas oceanitis SCH89</name>
    <dbReference type="NCBI Taxonomy" id="1280953"/>
    <lineage>
        <taxon>Bacteria</taxon>
        <taxon>Pseudomonadati</taxon>
        <taxon>Pseudomonadota</taxon>
        <taxon>Alphaproteobacteria</taxon>
        <taxon>Hyphomonadales</taxon>
        <taxon>Hyphomonadaceae</taxon>
        <taxon>Hyphomonas</taxon>
    </lineage>
</organism>
<keyword evidence="2" id="KW-1185">Reference proteome</keyword>